<feature type="compositionally biased region" description="Basic and acidic residues" evidence="6">
    <location>
        <begin position="352"/>
        <end position="361"/>
    </location>
</feature>
<comment type="similarity">
    <text evidence="5">Belongs to the SAT4 family.</text>
</comment>
<keyword evidence="4 7" id="KW-0472">Membrane</keyword>
<accession>A0A7U3SNG8</accession>
<feature type="transmembrane region" description="Helical" evidence="7">
    <location>
        <begin position="218"/>
        <end position="235"/>
    </location>
</feature>
<reference evidence="9 10" key="1">
    <citation type="journal article" date="2018" name="PLoS Genet.">
        <title>Repeat elements organise 3D genome structure and mediate transcription in the filamentous fungus Epichloe festucae.</title>
        <authorList>
            <person name="Winter D.J."/>
            <person name="Ganley A.R.D."/>
            <person name="Young C.A."/>
            <person name="Liachko I."/>
            <person name="Schardl C.L."/>
            <person name="Dupont P.Y."/>
            <person name="Berry D."/>
            <person name="Ram A."/>
            <person name="Scott B."/>
            <person name="Cox M.P."/>
        </authorList>
    </citation>
    <scope>NUCLEOTIDE SEQUENCE [LARGE SCALE GENOMIC DNA]</scope>
    <source>
        <strain evidence="9 10">Fl1</strain>
    </source>
</reference>
<feature type="region of interest" description="Disordered" evidence="6">
    <location>
        <begin position="302"/>
        <end position="361"/>
    </location>
</feature>
<feature type="compositionally biased region" description="Polar residues" evidence="6">
    <location>
        <begin position="340"/>
        <end position="349"/>
    </location>
</feature>
<feature type="transmembrane region" description="Helical" evidence="7">
    <location>
        <begin position="184"/>
        <end position="206"/>
    </location>
</feature>
<evidence type="ECO:0000256" key="2">
    <source>
        <dbReference type="ARBA" id="ARBA00022692"/>
    </source>
</evidence>
<feature type="transmembrane region" description="Helical" evidence="7">
    <location>
        <begin position="94"/>
        <end position="118"/>
    </location>
</feature>
<organism evidence="9 10">
    <name type="scientific">Epichloe festucae (strain Fl1)</name>
    <dbReference type="NCBI Taxonomy" id="877507"/>
    <lineage>
        <taxon>Eukaryota</taxon>
        <taxon>Fungi</taxon>
        <taxon>Dikarya</taxon>
        <taxon>Ascomycota</taxon>
        <taxon>Pezizomycotina</taxon>
        <taxon>Sordariomycetes</taxon>
        <taxon>Hypocreomycetidae</taxon>
        <taxon>Hypocreales</taxon>
        <taxon>Clavicipitaceae</taxon>
        <taxon>Epichloe</taxon>
    </lineage>
</organism>
<dbReference type="Pfam" id="PF20684">
    <property type="entry name" value="Fung_rhodopsin"/>
    <property type="match status" value="1"/>
</dbReference>
<dbReference type="AlphaFoldDB" id="A0A7U3SNG8"/>
<evidence type="ECO:0000259" key="8">
    <source>
        <dbReference type="Pfam" id="PF20684"/>
    </source>
</evidence>
<gene>
    <name evidence="9" type="ORF">C2857_004964</name>
</gene>
<dbReference type="EMBL" id="CP031390">
    <property type="protein sequence ID" value="QPH19672.1"/>
    <property type="molecule type" value="Genomic_DNA"/>
</dbReference>
<evidence type="ECO:0000256" key="1">
    <source>
        <dbReference type="ARBA" id="ARBA00004141"/>
    </source>
</evidence>
<keyword evidence="2 7" id="KW-0812">Transmembrane</keyword>
<protein>
    <recommendedName>
        <fullName evidence="8">Rhodopsin domain-containing protein</fullName>
    </recommendedName>
</protein>
<evidence type="ECO:0000313" key="10">
    <source>
        <dbReference type="Proteomes" id="UP000594364"/>
    </source>
</evidence>
<dbReference type="OrthoDB" id="5429740at2759"/>
<dbReference type="InterPro" id="IPR049326">
    <property type="entry name" value="Rhodopsin_dom_fungi"/>
</dbReference>
<evidence type="ECO:0000256" key="5">
    <source>
        <dbReference type="ARBA" id="ARBA00038359"/>
    </source>
</evidence>
<dbReference type="InterPro" id="IPR052337">
    <property type="entry name" value="SAT4-like"/>
</dbReference>
<keyword evidence="3 7" id="KW-1133">Transmembrane helix</keyword>
<evidence type="ECO:0000256" key="3">
    <source>
        <dbReference type="ARBA" id="ARBA00022989"/>
    </source>
</evidence>
<dbReference type="GO" id="GO:0016020">
    <property type="term" value="C:membrane"/>
    <property type="evidence" value="ECO:0007669"/>
    <property type="project" value="UniProtKB-SubCell"/>
</dbReference>
<dbReference type="PANTHER" id="PTHR33048">
    <property type="entry name" value="PTH11-LIKE INTEGRAL MEMBRANE PROTEIN (AFU_ORTHOLOGUE AFUA_5G11245)"/>
    <property type="match status" value="1"/>
</dbReference>
<keyword evidence="10" id="KW-1185">Reference proteome</keyword>
<comment type="subcellular location">
    <subcellularLocation>
        <location evidence="1">Membrane</location>
        <topology evidence="1">Multi-pass membrane protein</topology>
    </subcellularLocation>
</comment>
<feature type="domain" description="Rhodopsin" evidence="8">
    <location>
        <begin position="36"/>
        <end position="279"/>
    </location>
</feature>
<evidence type="ECO:0000256" key="7">
    <source>
        <dbReference type="SAM" id="Phobius"/>
    </source>
</evidence>
<feature type="transmembrane region" description="Helical" evidence="7">
    <location>
        <begin position="130"/>
        <end position="152"/>
    </location>
</feature>
<proteinExistence type="inferred from homology"/>
<evidence type="ECO:0000256" key="4">
    <source>
        <dbReference type="ARBA" id="ARBA00023136"/>
    </source>
</evidence>
<feature type="transmembrane region" description="Helical" evidence="7">
    <location>
        <begin position="20"/>
        <end position="40"/>
    </location>
</feature>
<evidence type="ECO:0000256" key="6">
    <source>
        <dbReference type="SAM" id="MobiDB-lite"/>
    </source>
</evidence>
<name>A0A7U3SNG8_EPIFF</name>
<dbReference type="Proteomes" id="UP000594364">
    <property type="component" value="Chromosome 6"/>
</dbReference>
<evidence type="ECO:0000313" key="9">
    <source>
        <dbReference type="EMBL" id="QPH19672.1"/>
    </source>
</evidence>
<dbReference type="PANTHER" id="PTHR33048:SF146">
    <property type="entry name" value="INTEGRAL MEMBRANE PROTEIN"/>
    <property type="match status" value="1"/>
</dbReference>
<feature type="transmembrane region" description="Helical" evidence="7">
    <location>
        <begin position="52"/>
        <end position="74"/>
    </location>
</feature>
<feature type="compositionally biased region" description="Basic and acidic residues" evidence="6">
    <location>
        <begin position="314"/>
        <end position="325"/>
    </location>
</feature>
<sequence length="361" mass="40164">MAPEQVAPEGGDVDRGPQMLIITWVTVALSVVVVALRFLGRHLRRRTGLDDWLMLVTLVHYILFVVVMTKVISIGGIRHLYYLDQGERDRAVKWHWMCHPFVVIGFATGKLSVGVLLWRVVGSTTFWRKWSLCFAVMVAFVLSIVLIALTFAQCSPPRALWEQSLVAQGKATCWSPSVIANSAIFLSTWNILTDLFLAFLPATFLYNLDLTVKKKIGLCLLLGLGAMAAVFAAIKTKYLSSLTARSDITWETYNLYLWSGMELFVIIVCGSVPPIKPVCDYIFRLTGISAAKDTGYGRFDSDPNFQSSASRSRRAAETASKKPEEVAVELTLSPAVRSDAVSTHSTTHSLHPRRDETYSPR</sequence>